<dbReference type="AlphaFoldDB" id="F4RDS0"/>
<feature type="compositionally biased region" description="Polar residues" evidence="1">
    <location>
        <begin position="103"/>
        <end position="116"/>
    </location>
</feature>
<sequence>MPPRPKQASQSHRVVCVCKAYECCDQVYTDASGICHSGVELLPQTRLAHERADFRNNLVTPSQSPQNSTQPSISSAQEALLSPLRRLHIDTTPSPSHRHQSRQNRPVQNESSSNYDENCLAEEHSTLPTQAASSTALPADQETPEAYHSPTKICSGAVLAKASGQHIYDCDHFHTFELKSANPLILHVALTASILDIFGQSSNSITKWMLDVQTITIELSTTHGILPTNSDIRKLLPEEASTLKKIPKSVETAFQWLNFLLCNVPGKLYTIRMSAPCRQHSRWTY</sequence>
<dbReference type="RefSeq" id="XP_007407286.1">
    <property type="nucleotide sequence ID" value="XM_007407224.1"/>
</dbReference>
<dbReference type="KEGG" id="mlr:MELLADRAFT_61140"/>
<feature type="compositionally biased region" description="Polar residues" evidence="1">
    <location>
        <begin position="126"/>
        <end position="136"/>
    </location>
</feature>
<dbReference type="InParanoid" id="F4RDS0"/>
<protein>
    <submittedName>
        <fullName evidence="2">Uncharacterized protein</fullName>
    </submittedName>
</protein>
<dbReference type="EMBL" id="GL883097">
    <property type="protein sequence ID" value="EGG09559.1"/>
    <property type="molecule type" value="Genomic_DNA"/>
</dbReference>
<reference evidence="3" key="1">
    <citation type="journal article" date="2011" name="Proc. Natl. Acad. Sci. U.S.A.">
        <title>Obligate biotrophy features unraveled by the genomic analysis of rust fungi.</title>
        <authorList>
            <person name="Duplessis S."/>
            <person name="Cuomo C.A."/>
            <person name="Lin Y.-C."/>
            <person name="Aerts A."/>
            <person name="Tisserant E."/>
            <person name="Veneault-Fourrey C."/>
            <person name="Joly D.L."/>
            <person name="Hacquard S."/>
            <person name="Amselem J."/>
            <person name="Cantarel B.L."/>
            <person name="Chiu R."/>
            <person name="Coutinho P.M."/>
            <person name="Feau N."/>
            <person name="Field M."/>
            <person name="Frey P."/>
            <person name="Gelhaye E."/>
            <person name="Goldberg J."/>
            <person name="Grabherr M.G."/>
            <person name="Kodira C.D."/>
            <person name="Kohler A."/>
            <person name="Kuees U."/>
            <person name="Lindquist E.A."/>
            <person name="Lucas S.M."/>
            <person name="Mago R."/>
            <person name="Mauceli E."/>
            <person name="Morin E."/>
            <person name="Murat C."/>
            <person name="Pangilinan J.L."/>
            <person name="Park R."/>
            <person name="Pearson M."/>
            <person name="Quesneville H."/>
            <person name="Rouhier N."/>
            <person name="Sakthikumar S."/>
            <person name="Salamov A.A."/>
            <person name="Schmutz J."/>
            <person name="Selles B."/>
            <person name="Shapiro H."/>
            <person name="Tanguay P."/>
            <person name="Tuskan G.A."/>
            <person name="Henrissat B."/>
            <person name="Van de Peer Y."/>
            <person name="Rouze P."/>
            <person name="Ellis J.G."/>
            <person name="Dodds P.N."/>
            <person name="Schein J.E."/>
            <person name="Zhong S."/>
            <person name="Hamelin R.C."/>
            <person name="Grigoriev I.V."/>
            <person name="Szabo L.J."/>
            <person name="Martin F."/>
        </authorList>
    </citation>
    <scope>NUCLEOTIDE SEQUENCE [LARGE SCALE GENOMIC DNA]</scope>
    <source>
        <strain evidence="3">98AG31 / pathotype 3-4-7</strain>
    </source>
</reference>
<keyword evidence="3" id="KW-1185">Reference proteome</keyword>
<dbReference type="VEuPathDB" id="FungiDB:MELLADRAFT_61140"/>
<organism evidence="3">
    <name type="scientific">Melampsora larici-populina (strain 98AG31 / pathotype 3-4-7)</name>
    <name type="common">Poplar leaf rust fungus</name>
    <dbReference type="NCBI Taxonomy" id="747676"/>
    <lineage>
        <taxon>Eukaryota</taxon>
        <taxon>Fungi</taxon>
        <taxon>Dikarya</taxon>
        <taxon>Basidiomycota</taxon>
        <taxon>Pucciniomycotina</taxon>
        <taxon>Pucciniomycetes</taxon>
        <taxon>Pucciniales</taxon>
        <taxon>Melampsoraceae</taxon>
        <taxon>Melampsora</taxon>
    </lineage>
</organism>
<dbReference type="GeneID" id="18929675"/>
<dbReference type="HOGENOM" id="CLU_976873_0_0_1"/>
<feature type="region of interest" description="Disordered" evidence="1">
    <location>
        <begin position="89"/>
        <end position="148"/>
    </location>
</feature>
<name>F4RDS0_MELLP</name>
<proteinExistence type="predicted"/>
<evidence type="ECO:0000313" key="2">
    <source>
        <dbReference type="EMBL" id="EGG09559.1"/>
    </source>
</evidence>
<accession>F4RDS0</accession>
<evidence type="ECO:0000256" key="1">
    <source>
        <dbReference type="SAM" id="MobiDB-lite"/>
    </source>
</evidence>
<dbReference type="Proteomes" id="UP000001072">
    <property type="component" value="Unassembled WGS sequence"/>
</dbReference>
<evidence type="ECO:0000313" key="3">
    <source>
        <dbReference type="Proteomes" id="UP000001072"/>
    </source>
</evidence>
<gene>
    <name evidence="2" type="ORF">MELLADRAFT_61140</name>
</gene>